<protein>
    <recommendedName>
        <fullName evidence="3">HMG box domain-containing protein</fullName>
    </recommendedName>
</protein>
<feature type="domain" description="HMG box" evidence="3">
    <location>
        <begin position="36"/>
        <end position="111"/>
    </location>
</feature>
<comment type="caution">
    <text evidence="4">The sequence shown here is derived from an EMBL/GenBank/DDBJ whole genome shotgun (WGS) entry which is preliminary data.</text>
</comment>
<evidence type="ECO:0000313" key="4">
    <source>
        <dbReference type="EMBL" id="CAH0378073.1"/>
    </source>
</evidence>
<dbReference type="InterPro" id="IPR036910">
    <property type="entry name" value="HMG_box_dom_sf"/>
</dbReference>
<dbReference type="Gene3D" id="1.10.30.10">
    <property type="entry name" value="High mobility group box domain"/>
    <property type="match status" value="1"/>
</dbReference>
<feature type="compositionally biased region" description="Basic residues" evidence="2">
    <location>
        <begin position="98"/>
        <end position="114"/>
    </location>
</feature>
<dbReference type="EMBL" id="CAKKNE010000005">
    <property type="protein sequence ID" value="CAH0378073.1"/>
    <property type="molecule type" value="Genomic_DNA"/>
</dbReference>
<evidence type="ECO:0000313" key="5">
    <source>
        <dbReference type="Proteomes" id="UP000789595"/>
    </source>
</evidence>
<dbReference type="AlphaFoldDB" id="A0A8J2SVE9"/>
<keyword evidence="5" id="KW-1185">Reference proteome</keyword>
<dbReference type="GO" id="GO:0005634">
    <property type="term" value="C:nucleus"/>
    <property type="evidence" value="ECO:0007669"/>
    <property type="project" value="UniProtKB-UniRule"/>
</dbReference>
<dbReference type="CDD" id="cd00084">
    <property type="entry name" value="HMG-box_SF"/>
    <property type="match status" value="1"/>
</dbReference>
<feature type="region of interest" description="Disordered" evidence="2">
    <location>
        <begin position="157"/>
        <end position="215"/>
    </location>
</feature>
<keyword evidence="1" id="KW-0238">DNA-binding</keyword>
<keyword evidence="1" id="KW-0539">Nucleus</keyword>
<feature type="region of interest" description="Disordered" evidence="2">
    <location>
        <begin position="86"/>
        <end position="137"/>
    </location>
</feature>
<reference evidence="4" key="1">
    <citation type="submission" date="2021-11" db="EMBL/GenBank/DDBJ databases">
        <authorList>
            <consortium name="Genoscope - CEA"/>
            <person name="William W."/>
        </authorList>
    </citation>
    <scope>NUCLEOTIDE SEQUENCE</scope>
</reference>
<sequence length="473" mass="52258">MADRDDAMDVGAIEDDALNDDDEQDENGDEVEEGYKMAKVSGYLHFSNEHRPEVTTRVNAMEGLAPRERSQKIIAELGKMWKALSQQDRDDWKERAPVVKRKIKAKKPSKKRAKKTDDDAPAQRSSPVPYIGPETLVGPYPIDEEALRKLKRLHDDGIIDDDEFRQGKAKALGITPNNGPPTPNEQVGTVYRPSNPPPPPSPKVEKEKKEKAPKLELPQSCLEAFMGESCTCLQENPKRANTKSYDSYETYKSGTTLQGILDLGAKKADLAHDLARKYITIDDPQKQQALLANLRPVKKRDTTEKTADEVEADKAFVAVTGRYYTRRVKDNAGVPEDPEEKLEPGFKGPANYRNATGALVLDAPSGKAAGGCLIMKGINSTKDDRPLVPKLVPKSKSGKTSTDGFINFKLKARGVSGTLRLKVAASKDHQNNSILVGNLRIKEGETEWVENIRAFRASGDTDDWPDELPQSSA</sequence>
<feature type="region of interest" description="Disordered" evidence="2">
    <location>
        <begin position="1"/>
        <end position="31"/>
    </location>
</feature>
<organism evidence="4 5">
    <name type="scientific">Pelagomonas calceolata</name>
    <dbReference type="NCBI Taxonomy" id="35677"/>
    <lineage>
        <taxon>Eukaryota</taxon>
        <taxon>Sar</taxon>
        <taxon>Stramenopiles</taxon>
        <taxon>Ochrophyta</taxon>
        <taxon>Pelagophyceae</taxon>
        <taxon>Pelagomonadales</taxon>
        <taxon>Pelagomonadaceae</taxon>
        <taxon>Pelagomonas</taxon>
    </lineage>
</organism>
<evidence type="ECO:0000256" key="2">
    <source>
        <dbReference type="SAM" id="MobiDB-lite"/>
    </source>
</evidence>
<feature type="compositionally biased region" description="Acidic residues" evidence="2">
    <location>
        <begin position="8"/>
        <end position="31"/>
    </location>
</feature>
<proteinExistence type="predicted"/>
<dbReference type="SMART" id="SM00398">
    <property type="entry name" value="HMG"/>
    <property type="match status" value="1"/>
</dbReference>
<feature type="compositionally biased region" description="Basic and acidic residues" evidence="2">
    <location>
        <begin position="87"/>
        <end position="97"/>
    </location>
</feature>
<evidence type="ECO:0000256" key="1">
    <source>
        <dbReference type="PROSITE-ProRule" id="PRU00267"/>
    </source>
</evidence>
<dbReference type="SUPFAM" id="SSF47095">
    <property type="entry name" value="HMG-box"/>
    <property type="match status" value="1"/>
</dbReference>
<feature type="DNA-binding region" description="HMG box" evidence="1">
    <location>
        <begin position="36"/>
        <end position="111"/>
    </location>
</feature>
<dbReference type="Proteomes" id="UP000789595">
    <property type="component" value="Unassembled WGS sequence"/>
</dbReference>
<dbReference type="Pfam" id="PF09851">
    <property type="entry name" value="SHOCT"/>
    <property type="match status" value="1"/>
</dbReference>
<dbReference type="InterPro" id="IPR018649">
    <property type="entry name" value="SHOCT"/>
</dbReference>
<dbReference type="GO" id="GO:0003677">
    <property type="term" value="F:DNA binding"/>
    <property type="evidence" value="ECO:0007669"/>
    <property type="project" value="UniProtKB-UniRule"/>
</dbReference>
<gene>
    <name evidence="4" type="ORF">PECAL_5P25930</name>
</gene>
<dbReference type="PROSITE" id="PS50118">
    <property type="entry name" value="HMG_BOX_2"/>
    <property type="match status" value="1"/>
</dbReference>
<name>A0A8J2SVE9_9STRA</name>
<feature type="compositionally biased region" description="Basic and acidic residues" evidence="2">
    <location>
        <begin position="203"/>
        <end position="214"/>
    </location>
</feature>
<accession>A0A8J2SVE9</accession>
<dbReference type="InterPro" id="IPR009071">
    <property type="entry name" value="HMG_box_dom"/>
</dbReference>
<evidence type="ECO:0000259" key="3">
    <source>
        <dbReference type="PROSITE" id="PS50118"/>
    </source>
</evidence>